<evidence type="ECO:0000256" key="6">
    <source>
        <dbReference type="ARBA" id="ARBA00022801"/>
    </source>
</evidence>
<dbReference type="Proteomes" id="UP000076761">
    <property type="component" value="Unassembled WGS sequence"/>
</dbReference>
<evidence type="ECO:0000256" key="1">
    <source>
        <dbReference type="ARBA" id="ARBA00001947"/>
    </source>
</evidence>
<protein>
    <recommendedName>
        <fullName evidence="9">Peptide hydrolase</fullName>
        <ecNumber evidence="9">3.4.-.-</ecNumber>
    </recommendedName>
</protein>
<keyword evidence="2" id="KW-0031">Aminopeptidase</keyword>
<dbReference type="AlphaFoldDB" id="A0A165URN3"/>
<gene>
    <name evidence="11" type="ORF">NEOLEDRAFT_859962</name>
</gene>
<feature type="chain" id="PRO_5007748600" description="Peptide hydrolase" evidence="9">
    <location>
        <begin position="20"/>
        <end position="444"/>
    </location>
</feature>
<comment type="cofactor">
    <cofactor evidence="1">
        <name>Zn(2+)</name>
        <dbReference type="ChEBI" id="CHEBI:29105"/>
    </cofactor>
</comment>
<dbReference type="InParanoid" id="A0A165URN3"/>
<dbReference type="InterPro" id="IPR045175">
    <property type="entry name" value="M28_fam"/>
</dbReference>
<feature type="signal peptide" evidence="9">
    <location>
        <begin position="1"/>
        <end position="19"/>
    </location>
</feature>
<evidence type="ECO:0000313" key="12">
    <source>
        <dbReference type="Proteomes" id="UP000076761"/>
    </source>
</evidence>
<organism evidence="11 12">
    <name type="scientific">Neolentinus lepideus HHB14362 ss-1</name>
    <dbReference type="NCBI Taxonomy" id="1314782"/>
    <lineage>
        <taxon>Eukaryota</taxon>
        <taxon>Fungi</taxon>
        <taxon>Dikarya</taxon>
        <taxon>Basidiomycota</taxon>
        <taxon>Agaricomycotina</taxon>
        <taxon>Agaricomycetes</taxon>
        <taxon>Gloeophyllales</taxon>
        <taxon>Gloeophyllaceae</taxon>
        <taxon>Neolentinus</taxon>
    </lineage>
</organism>
<dbReference type="GO" id="GO:0008235">
    <property type="term" value="F:metalloexopeptidase activity"/>
    <property type="evidence" value="ECO:0007669"/>
    <property type="project" value="InterPro"/>
</dbReference>
<evidence type="ECO:0000256" key="4">
    <source>
        <dbReference type="ARBA" id="ARBA00022723"/>
    </source>
</evidence>
<keyword evidence="12" id="KW-1185">Reference proteome</keyword>
<dbReference type="PANTHER" id="PTHR12147">
    <property type="entry name" value="METALLOPEPTIDASE M28 FAMILY MEMBER"/>
    <property type="match status" value="1"/>
</dbReference>
<dbReference type="EC" id="3.4.-.-" evidence="9"/>
<dbReference type="Gene3D" id="3.40.630.10">
    <property type="entry name" value="Zn peptidases"/>
    <property type="match status" value="1"/>
</dbReference>
<evidence type="ECO:0000259" key="10">
    <source>
        <dbReference type="Pfam" id="PF04389"/>
    </source>
</evidence>
<accession>A0A165URN3</accession>
<keyword evidence="7 9" id="KW-0862">Zinc</keyword>
<evidence type="ECO:0000256" key="8">
    <source>
        <dbReference type="ARBA" id="ARBA00043962"/>
    </source>
</evidence>
<dbReference type="Pfam" id="PF04389">
    <property type="entry name" value="Peptidase_M28"/>
    <property type="match status" value="1"/>
</dbReference>
<dbReference type="PANTHER" id="PTHR12147:SF56">
    <property type="entry name" value="AMINOPEPTIDASE YDR415C-RELATED"/>
    <property type="match status" value="1"/>
</dbReference>
<evidence type="ECO:0000256" key="7">
    <source>
        <dbReference type="ARBA" id="ARBA00022833"/>
    </source>
</evidence>
<evidence type="ECO:0000256" key="5">
    <source>
        <dbReference type="ARBA" id="ARBA00022729"/>
    </source>
</evidence>
<reference evidence="11 12" key="1">
    <citation type="journal article" date="2016" name="Mol. Biol. Evol.">
        <title>Comparative Genomics of Early-Diverging Mushroom-Forming Fungi Provides Insights into the Origins of Lignocellulose Decay Capabilities.</title>
        <authorList>
            <person name="Nagy L.G."/>
            <person name="Riley R."/>
            <person name="Tritt A."/>
            <person name="Adam C."/>
            <person name="Daum C."/>
            <person name="Floudas D."/>
            <person name="Sun H."/>
            <person name="Yadav J.S."/>
            <person name="Pangilinan J."/>
            <person name="Larsson K.H."/>
            <person name="Matsuura K."/>
            <person name="Barry K."/>
            <person name="Labutti K."/>
            <person name="Kuo R."/>
            <person name="Ohm R.A."/>
            <person name="Bhattacharya S.S."/>
            <person name="Shirouzu T."/>
            <person name="Yoshinaga Y."/>
            <person name="Martin F.M."/>
            <person name="Grigoriev I.V."/>
            <person name="Hibbett D.S."/>
        </authorList>
    </citation>
    <scope>NUCLEOTIDE SEQUENCE [LARGE SCALE GENOMIC DNA]</scope>
    <source>
        <strain evidence="11 12">HHB14362 ss-1</strain>
    </source>
</reference>
<dbReference type="EMBL" id="KV425557">
    <property type="protein sequence ID" value="KZT28595.1"/>
    <property type="molecule type" value="Genomic_DNA"/>
</dbReference>
<sequence>MKFSASFVLLAVSAVFATANPLQAVLLHNEPHRVASSQDALLERITELSALNADPVELYKLVDPEGAAGLDEPRLLHIWGEEKAEWLTEGDKLRLHRQGLKFTDITETRELGNKNKLKVQAITEFPKISYGTRVRDVISHLSVHNLRDNLEKLTSFFNRFYKSENGAASSHWLYLQVLDIIAKADPSIPLSIRKFTHTFPQSSVIARFEPKHPSPNRTAAVIIGAHQDSANYLHPLLPAPGADDDGSGTVTILEAFRALVERKFTPEYPVEFHWYAGEEGGLLGSRPIAAEYEALGRDVRAMLQFDMTAYTKANHTPTVAFITTDVSTPLTEYGILLAEEYADYPVQRKRCIFEVRRSVLICLRNFFFLGAKLFPRAGSDHMSWHDAGYIAAFATEGDPYTEFDPYVHTANDTMYLPNGEFSFDHALEFSKVAVAFAVELGGWV</sequence>
<keyword evidence="3 9" id="KW-0645">Protease</keyword>
<keyword evidence="6 9" id="KW-0378">Hydrolase</keyword>
<comment type="similarity">
    <text evidence="8">Belongs to the peptidase M28 family. M28E subfamily.</text>
</comment>
<dbReference type="STRING" id="1314782.A0A165URN3"/>
<evidence type="ECO:0000256" key="3">
    <source>
        <dbReference type="ARBA" id="ARBA00022670"/>
    </source>
</evidence>
<name>A0A165URN3_9AGAM</name>
<keyword evidence="4 9" id="KW-0479">Metal-binding</keyword>
<feature type="domain" description="Peptidase M28" evidence="10">
    <location>
        <begin position="204"/>
        <end position="414"/>
    </location>
</feature>
<dbReference type="SUPFAM" id="SSF53187">
    <property type="entry name" value="Zn-dependent exopeptidases"/>
    <property type="match status" value="1"/>
</dbReference>
<keyword evidence="5 9" id="KW-0732">Signal</keyword>
<evidence type="ECO:0000256" key="2">
    <source>
        <dbReference type="ARBA" id="ARBA00022438"/>
    </source>
</evidence>
<dbReference type="GO" id="GO:0004177">
    <property type="term" value="F:aminopeptidase activity"/>
    <property type="evidence" value="ECO:0007669"/>
    <property type="project" value="UniProtKB-KW"/>
</dbReference>
<dbReference type="GO" id="GO:0006508">
    <property type="term" value="P:proteolysis"/>
    <property type="evidence" value="ECO:0007669"/>
    <property type="project" value="UniProtKB-KW"/>
</dbReference>
<evidence type="ECO:0000256" key="9">
    <source>
        <dbReference type="RuleBase" id="RU361240"/>
    </source>
</evidence>
<dbReference type="OrthoDB" id="2214at2759"/>
<proteinExistence type="inferred from homology"/>
<dbReference type="GO" id="GO:0046872">
    <property type="term" value="F:metal ion binding"/>
    <property type="evidence" value="ECO:0007669"/>
    <property type="project" value="UniProtKB-KW"/>
</dbReference>
<evidence type="ECO:0000313" key="11">
    <source>
        <dbReference type="EMBL" id="KZT28595.1"/>
    </source>
</evidence>
<dbReference type="InterPro" id="IPR007484">
    <property type="entry name" value="Peptidase_M28"/>
</dbReference>